<accession>A0A4Q1JIQ9</accession>
<dbReference type="OrthoDB" id="638838at2"/>
<feature type="transmembrane region" description="Helical" evidence="1">
    <location>
        <begin position="423"/>
        <end position="444"/>
    </location>
</feature>
<evidence type="ECO:0000256" key="1">
    <source>
        <dbReference type="SAM" id="Phobius"/>
    </source>
</evidence>
<name>A0A4Q1JIQ9_9BACT</name>
<comment type="caution">
    <text evidence="2">The sequence shown here is derived from an EMBL/GenBank/DDBJ whole genome shotgun (WGS) entry which is preliminary data.</text>
</comment>
<sequence>MASRQLFLKEMLEAQQSESFDAFVYFEKRLSQVLKVHLNEFPPVHLLKKAEKQMIFDLLWYVCSPQKHPENAISDSELQMITKRYQQIIQEFRIKHEGKSIGLLDYNILVAFYHVLYHKIKPKRRAGKLKQAFAIPSLEGISLLKKVPEYYSGCLILLLSRLNDVRKKYYAFEMKRTDNLGQLNMTLSPMVSVYWVRHESMMIHRSLRSVYKLAMPTCASGIQWLKIHKEKLTDHYKGTQDALPIYIQAHALDRLKERLDIFNQTEVNKILNLNFVLWNDIEHYKGNLLLPVQVCQILVGYFVCDVVDDKFVIRTFRLITHLNTPQGDRLFEYFTRSQSGIKHCQFDRLSLLFDVEDQYVLDLYKKVGFIELFRLKDLNIEVMHEANYKEFLAYIKQADDAEVYAEERDLQELELQSLSFGKLISLLFFNTIGLLFSLVLKMVYSTAHWFKNLNMWHTRVSLEENIHEAADFSNEELIMGKEYDLAHNESKVFEEQVS</sequence>
<dbReference type="AlphaFoldDB" id="A0A4Q1JIQ9"/>
<dbReference type="RefSeq" id="WP_129255349.1">
    <property type="nucleotide sequence ID" value="NZ_SAXA01000015.1"/>
</dbReference>
<keyword evidence="1" id="KW-0472">Membrane</keyword>
<keyword evidence="1" id="KW-0812">Transmembrane</keyword>
<keyword evidence="3" id="KW-1185">Reference proteome</keyword>
<dbReference type="Proteomes" id="UP000289703">
    <property type="component" value="Unassembled WGS sequence"/>
</dbReference>
<protein>
    <submittedName>
        <fullName evidence="2">Uncharacterized protein</fullName>
    </submittedName>
</protein>
<dbReference type="EMBL" id="SAXA01000015">
    <property type="protein sequence ID" value="RXQ89513.1"/>
    <property type="molecule type" value="Genomic_DNA"/>
</dbReference>
<organism evidence="2 3">
    <name type="scientific">Ancylomarina salipaludis</name>
    <dbReference type="NCBI Taxonomy" id="2501299"/>
    <lineage>
        <taxon>Bacteria</taxon>
        <taxon>Pseudomonadati</taxon>
        <taxon>Bacteroidota</taxon>
        <taxon>Bacteroidia</taxon>
        <taxon>Marinilabiliales</taxon>
        <taxon>Marinifilaceae</taxon>
        <taxon>Ancylomarina</taxon>
    </lineage>
</organism>
<gene>
    <name evidence="2" type="ORF">EO244_14190</name>
</gene>
<keyword evidence="1" id="KW-1133">Transmembrane helix</keyword>
<evidence type="ECO:0000313" key="3">
    <source>
        <dbReference type="Proteomes" id="UP000289703"/>
    </source>
</evidence>
<evidence type="ECO:0000313" key="2">
    <source>
        <dbReference type="EMBL" id="RXQ89513.1"/>
    </source>
</evidence>
<proteinExistence type="predicted"/>
<reference evidence="2 3" key="1">
    <citation type="submission" date="2019-01" db="EMBL/GenBank/DDBJ databases">
        <title>Ancylomarina salipaludis sp. nov., isolated from a salt marsh.</title>
        <authorList>
            <person name="Yoon J.-H."/>
        </authorList>
    </citation>
    <scope>NUCLEOTIDE SEQUENCE [LARGE SCALE GENOMIC DNA]</scope>
    <source>
        <strain evidence="2 3">SHSM-M15</strain>
    </source>
</reference>